<dbReference type="KEGG" id="hja:BST95_00645"/>
<sequence length="331" mass="38670">MLPTVAMAQAPAVDSPDPDKTASPEAIPEFSDTPVPTATTDGGEPPANWIDSSHTAAAESAQALVEWMDDFFGDSNYDLEKAESFLRLEFENEWDQEDGNDFGVRLRGKVQLPKISQRVNLLFSDDDTADGDREERGDQDKISLNVNVRESRRSRLDGTLSWSSGAPKPGIRFRNEGDIREGRSYRYVQRVQWDNDEQFFTLGQLDLYQALENEDVIRWSNRYKWGEETDGVEWRTRLSLFQRFWPDTERPLAMNHFVTVRGETKPKSYVQNYTIGTLWRRQVYRDFLFFEVEPTLNYRQPEYEEDREVAWQIMLRLEIHLARDFSKKKRD</sequence>
<name>A0AAP8MBP0_9GAMM</name>
<organism evidence="2 3">
    <name type="scientific">Halioglobus japonicus</name>
    <dbReference type="NCBI Taxonomy" id="930805"/>
    <lineage>
        <taxon>Bacteria</taxon>
        <taxon>Pseudomonadati</taxon>
        <taxon>Pseudomonadota</taxon>
        <taxon>Gammaproteobacteria</taxon>
        <taxon>Cellvibrionales</taxon>
        <taxon>Halieaceae</taxon>
        <taxon>Halioglobus</taxon>
    </lineage>
</organism>
<proteinExistence type="predicted"/>
<evidence type="ECO:0000256" key="1">
    <source>
        <dbReference type="SAM" id="MobiDB-lite"/>
    </source>
</evidence>
<gene>
    <name evidence="2" type="ORF">C0029_17710</name>
</gene>
<evidence type="ECO:0000313" key="2">
    <source>
        <dbReference type="EMBL" id="PLW84835.1"/>
    </source>
</evidence>
<keyword evidence="3" id="KW-1185">Reference proteome</keyword>
<accession>A0AAP8MBP0</accession>
<dbReference type="Proteomes" id="UP000235162">
    <property type="component" value="Unassembled WGS sequence"/>
</dbReference>
<comment type="caution">
    <text evidence="2">The sequence shown here is derived from an EMBL/GenBank/DDBJ whole genome shotgun (WGS) entry which is preliminary data.</text>
</comment>
<protein>
    <submittedName>
        <fullName evidence="2">Uncharacterized protein</fullName>
    </submittedName>
</protein>
<feature type="region of interest" description="Disordered" evidence="1">
    <location>
        <begin position="1"/>
        <end position="50"/>
    </location>
</feature>
<dbReference type="EMBL" id="PKUR01000005">
    <property type="protein sequence ID" value="PLW84835.1"/>
    <property type="molecule type" value="Genomic_DNA"/>
</dbReference>
<dbReference type="AlphaFoldDB" id="A0AAP8MBP0"/>
<reference evidence="2 3" key="1">
    <citation type="submission" date="2018-01" db="EMBL/GenBank/DDBJ databases">
        <title>The draft genome sequence of Halioglobus japonicus S1-36.</title>
        <authorList>
            <person name="Du Z.-J."/>
            <person name="Shi M.-J."/>
        </authorList>
    </citation>
    <scope>NUCLEOTIDE SEQUENCE [LARGE SCALE GENOMIC DNA]</scope>
    <source>
        <strain evidence="2 3">S1-36</strain>
    </source>
</reference>
<evidence type="ECO:0000313" key="3">
    <source>
        <dbReference type="Proteomes" id="UP000235162"/>
    </source>
</evidence>